<dbReference type="InterPro" id="IPR029063">
    <property type="entry name" value="SAM-dependent_MTases_sf"/>
</dbReference>
<protein>
    <submittedName>
        <fullName evidence="5">C-5 cytosine-specific DNA methylase</fullName>
    </submittedName>
</protein>
<evidence type="ECO:0000256" key="2">
    <source>
        <dbReference type="ARBA" id="ARBA00022679"/>
    </source>
</evidence>
<name>A0A1G9V0W8_9ACTN</name>
<reference evidence="6" key="1">
    <citation type="submission" date="2016-10" db="EMBL/GenBank/DDBJ databases">
        <authorList>
            <person name="Varghese N."/>
            <person name="Submissions S."/>
        </authorList>
    </citation>
    <scope>NUCLEOTIDE SEQUENCE [LARGE SCALE GENOMIC DNA]</scope>
    <source>
        <strain evidence="6">DSM 45419</strain>
    </source>
</reference>
<evidence type="ECO:0000256" key="4">
    <source>
        <dbReference type="ARBA" id="ARBA00022747"/>
    </source>
</evidence>
<gene>
    <name evidence="5" type="ORF">SAMN05660642_03039</name>
</gene>
<keyword evidence="3" id="KW-0949">S-adenosyl-L-methionine</keyword>
<evidence type="ECO:0000256" key="1">
    <source>
        <dbReference type="ARBA" id="ARBA00022603"/>
    </source>
</evidence>
<proteinExistence type="predicted"/>
<sequence length="151" mass="16925">MVARLQGFNEAWGWQLAGRKTAQYRQVGNAFPPPVAEEVGRAIMRALAHAGQPHDMPELASATLHAPVYRLLKEADGYLTPAAILRNLTVPYDAIQLERRIAHLSKDFVIDIEETRSGPAYKLGEFKAFIGQDEHERHEAFAHRVGRSRIS</sequence>
<dbReference type="Gene3D" id="3.90.120.10">
    <property type="entry name" value="DNA Methylase, subunit A, domain 2"/>
    <property type="match status" value="1"/>
</dbReference>
<dbReference type="SUPFAM" id="SSF53335">
    <property type="entry name" value="S-adenosyl-L-methionine-dependent methyltransferases"/>
    <property type="match status" value="1"/>
</dbReference>
<dbReference type="GO" id="GO:0009307">
    <property type="term" value="P:DNA restriction-modification system"/>
    <property type="evidence" value="ECO:0007669"/>
    <property type="project" value="UniProtKB-KW"/>
</dbReference>
<evidence type="ECO:0000256" key="3">
    <source>
        <dbReference type="ARBA" id="ARBA00022691"/>
    </source>
</evidence>
<evidence type="ECO:0000313" key="6">
    <source>
        <dbReference type="Proteomes" id="UP000198680"/>
    </source>
</evidence>
<dbReference type="STRING" id="1137991.SAMN05660642_03039"/>
<organism evidence="5 6">
    <name type="scientific">Geodermatophilus siccatus</name>
    <dbReference type="NCBI Taxonomy" id="1137991"/>
    <lineage>
        <taxon>Bacteria</taxon>
        <taxon>Bacillati</taxon>
        <taxon>Actinomycetota</taxon>
        <taxon>Actinomycetes</taxon>
        <taxon>Geodermatophilales</taxon>
        <taxon>Geodermatophilaceae</taxon>
        <taxon>Geodermatophilus</taxon>
    </lineage>
</organism>
<dbReference type="GO" id="GO:0032259">
    <property type="term" value="P:methylation"/>
    <property type="evidence" value="ECO:0007669"/>
    <property type="project" value="UniProtKB-KW"/>
</dbReference>
<dbReference type="GO" id="GO:0008168">
    <property type="term" value="F:methyltransferase activity"/>
    <property type="evidence" value="ECO:0007669"/>
    <property type="project" value="UniProtKB-KW"/>
</dbReference>
<evidence type="ECO:0000313" key="5">
    <source>
        <dbReference type="EMBL" id="SDM65864.1"/>
    </source>
</evidence>
<accession>A0A1G9V0W8</accession>
<dbReference type="Proteomes" id="UP000198680">
    <property type="component" value="Unassembled WGS sequence"/>
</dbReference>
<dbReference type="AlphaFoldDB" id="A0A1G9V0W8"/>
<keyword evidence="4" id="KW-0680">Restriction system</keyword>
<keyword evidence="2" id="KW-0808">Transferase</keyword>
<dbReference type="EMBL" id="FNHE01000007">
    <property type="protein sequence ID" value="SDM65864.1"/>
    <property type="molecule type" value="Genomic_DNA"/>
</dbReference>
<dbReference type="Pfam" id="PF00145">
    <property type="entry name" value="DNA_methylase"/>
    <property type="match status" value="1"/>
</dbReference>
<keyword evidence="6" id="KW-1185">Reference proteome</keyword>
<dbReference type="InterPro" id="IPR001525">
    <property type="entry name" value="C5_MeTfrase"/>
</dbReference>
<dbReference type="PROSITE" id="PS00095">
    <property type="entry name" value="C5_MTASE_2"/>
    <property type="match status" value="1"/>
</dbReference>
<keyword evidence="1 5" id="KW-0489">Methyltransferase</keyword>
<dbReference type="InterPro" id="IPR031303">
    <property type="entry name" value="C5_meth_CS"/>
</dbReference>